<comment type="caution">
    <text evidence="1">The sequence shown here is derived from an EMBL/GenBank/DDBJ whole genome shotgun (WGS) entry which is preliminary data.</text>
</comment>
<evidence type="ECO:0000313" key="1">
    <source>
        <dbReference type="EMBL" id="MBA1373540.1"/>
    </source>
</evidence>
<dbReference type="RefSeq" id="WP_031318647.1">
    <property type="nucleotide sequence ID" value="NZ_BAAAGB010000002.1"/>
</dbReference>
<reference evidence="1 2" key="1">
    <citation type="journal article" date="1994" name="Int. J. Syst. Bacteriol.">
        <title>Phylogenetic positions of novel aerobic, bacteriochlorophyll a-containing bacteria and description of Roseococcus thiosulfatophilus gen. nov., sp. nov., Erythromicrobium ramosum gen. nov., sp. nov., and Erythrobacter litoralis sp. nov.</title>
        <authorList>
            <person name="Yurkov V."/>
            <person name="Stackebrandt E."/>
            <person name="Holmes A."/>
            <person name="Fuerst J.A."/>
            <person name="Hugenholtz P."/>
            <person name="Golecki J."/>
            <person name="Gad'on N."/>
            <person name="Gorlenko V.M."/>
            <person name="Kompantseva E.I."/>
            <person name="Drews G."/>
        </authorList>
    </citation>
    <scope>NUCLEOTIDE SEQUENCE [LARGE SCALE GENOMIC DNA]</scope>
    <source>
        <strain evidence="1 2">KR-99</strain>
    </source>
</reference>
<dbReference type="EMBL" id="VDES01000001">
    <property type="protein sequence ID" value="MBA1373540.1"/>
    <property type="molecule type" value="Genomic_DNA"/>
</dbReference>
<protein>
    <submittedName>
        <fullName evidence="1">Uncharacterized protein</fullName>
    </submittedName>
</protein>
<dbReference type="Proteomes" id="UP000589292">
    <property type="component" value="Unassembled WGS sequence"/>
</dbReference>
<keyword evidence="2" id="KW-1185">Reference proteome</keyword>
<proteinExistence type="predicted"/>
<organism evidence="1 2">
    <name type="scientific">Sphingomonas ursincola</name>
    <dbReference type="NCBI Taxonomy" id="56361"/>
    <lineage>
        <taxon>Bacteria</taxon>
        <taxon>Pseudomonadati</taxon>
        <taxon>Pseudomonadota</taxon>
        <taxon>Alphaproteobacteria</taxon>
        <taxon>Sphingomonadales</taxon>
        <taxon>Sphingomonadaceae</taxon>
        <taxon>Sphingomonas</taxon>
    </lineage>
</organism>
<name>A0A7V8RBR2_9SPHN</name>
<evidence type="ECO:0000313" key="2">
    <source>
        <dbReference type="Proteomes" id="UP000589292"/>
    </source>
</evidence>
<gene>
    <name evidence="1" type="ORF">FG486_04265</name>
</gene>
<sequence length="131" mass="15292">MSQHIVLTAVLKELDRLALELRSIVENQPEDWKKSYASYRRQLGLCITEMVNLANHDLGLNRRDARVLKATVEVCRAKLARHQELHPIETLVLDGPDFMASFDRVHDCFIEFKTVMQDLIERYEVDWKIAV</sequence>
<accession>A0A7V8RBR2</accession>
<dbReference type="AlphaFoldDB" id="A0A7V8RBR2"/>